<dbReference type="PROSITE" id="PS50110">
    <property type="entry name" value="RESPONSE_REGULATORY"/>
    <property type="match status" value="1"/>
</dbReference>
<dbReference type="CDD" id="cd00156">
    <property type="entry name" value="REC"/>
    <property type="match status" value="1"/>
</dbReference>
<feature type="modified residue" description="4-aspartylphosphate" evidence="2">
    <location>
        <position position="74"/>
    </location>
</feature>
<keyword evidence="6" id="KW-1185">Reference proteome</keyword>
<dbReference type="PANTHER" id="PTHR44591">
    <property type="entry name" value="STRESS RESPONSE REGULATOR PROTEIN 1"/>
    <property type="match status" value="1"/>
</dbReference>
<sequence>MQRDSITLPGLWANRSFERVAPPITVLIVDDDDVGAEALSAALAVEGFRTAVATGGYAVFRTHLGWTPHVVILDLEMPECDGFTVAEAMRGSGRFARVPIIAHTSLEEADVIERGMAVQIDAFCRKGSSLSSLLSLIAHMTPAPAPQVWSSKARNVGRRRWVARSRYGGPALQPVNIGRGDENHARSSRRAPPFLGGSGE</sequence>
<evidence type="ECO:0000313" key="6">
    <source>
        <dbReference type="Proteomes" id="UP000054925"/>
    </source>
</evidence>
<dbReference type="InterPro" id="IPR050595">
    <property type="entry name" value="Bact_response_regulator"/>
</dbReference>
<dbReference type="AlphaFoldDB" id="A0A158K8T4"/>
<proteinExistence type="predicted"/>
<comment type="caution">
    <text evidence="5">The sequence shown here is derived from an EMBL/GenBank/DDBJ whole genome shotgun (WGS) entry which is preliminary data.</text>
</comment>
<evidence type="ECO:0000256" key="1">
    <source>
        <dbReference type="ARBA" id="ARBA00022553"/>
    </source>
</evidence>
<dbReference type="RefSeq" id="WP_087658953.1">
    <property type="nucleotide sequence ID" value="NZ_FCOL02000041.1"/>
</dbReference>
<dbReference type="GO" id="GO:0000160">
    <property type="term" value="P:phosphorelay signal transduction system"/>
    <property type="evidence" value="ECO:0007669"/>
    <property type="project" value="InterPro"/>
</dbReference>
<evidence type="ECO:0000313" key="5">
    <source>
        <dbReference type="EMBL" id="SAL77445.1"/>
    </source>
</evidence>
<keyword evidence="1 2" id="KW-0597">Phosphoprotein</keyword>
<gene>
    <name evidence="5" type="ORF">AWB67_05092</name>
</gene>
<reference evidence="5" key="1">
    <citation type="submission" date="2016-01" db="EMBL/GenBank/DDBJ databases">
        <authorList>
            <person name="Peeters C."/>
        </authorList>
    </citation>
    <scope>NUCLEOTIDE SEQUENCE [LARGE SCALE GENOMIC DNA]</scope>
    <source>
        <strain evidence="5">LMG 22937</strain>
    </source>
</reference>
<accession>A0A158K8T4</accession>
<dbReference type="InterPro" id="IPR001789">
    <property type="entry name" value="Sig_transdc_resp-reg_receiver"/>
</dbReference>
<dbReference type="EMBL" id="FCOL02000041">
    <property type="protein sequence ID" value="SAL77445.1"/>
    <property type="molecule type" value="Genomic_DNA"/>
</dbReference>
<name>A0A158K8T4_9BURK</name>
<evidence type="ECO:0000256" key="3">
    <source>
        <dbReference type="SAM" id="MobiDB-lite"/>
    </source>
</evidence>
<protein>
    <submittedName>
        <fullName evidence="5">Response regulator receiver protein</fullName>
    </submittedName>
</protein>
<feature type="domain" description="Response regulatory" evidence="4">
    <location>
        <begin position="25"/>
        <end position="141"/>
    </location>
</feature>
<dbReference type="SUPFAM" id="SSF52172">
    <property type="entry name" value="CheY-like"/>
    <property type="match status" value="1"/>
</dbReference>
<dbReference type="Pfam" id="PF00072">
    <property type="entry name" value="Response_reg"/>
    <property type="match status" value="1"/>
</dbReference>
<evidence type="ECO:0000256" key="2">
    <source>
        <dbReference type="PROSITE-ProRule" id="PRU00169"/>
    </source>
</evidence>
<organism evidence="5 6">
    <name type="scientific">Caballeronia terrestris</name>
    <dbReference type="NCBI Taxonomy" id="1226301"/>
    <lineage>
        <taxon>Bacteria</taxon>
        <taxon>Pseudomonadati</taxon>
        <taxon>Pseudomonadota</taxon>
        <taxon>Betaproteobacteria</taxon>
        <taxon>Burkholderiales</taxon>
        <taxon>Burkholderiaceae</taxon>
        <taxon>Caballeronia</taxon>
    </lineage>
</organism>
<feature type="region of interest" description="Disordered" evidence="3">
    <location>
        <begin position="172"/>
        <end position="200"/>
    </location>
</feature>
<dbReference type="Gene3D" id="3.40.50.2300">
    <property type="match status" value="1"/>
</dbReference>
<dbReference type="InterPro" id="IPR011006">
    <property type="entry name" value="CheY-like_superfamily"/>
</dbReference>
<dbReference type="Proteomes" id="UP000054925">
    <property type="component" value="Unassembled WGS sequence"/>
</dbReference>
<dbReference type="PANTHER" id="PTHR44591:SF3">
    <property type="entry name" value="RESPONSE REGULATORY DOMAIN-CONTAINING PROTEIN"/>
    <property type="match status" value="1"/>
</dbReference>
<evidence type="ECO:0000259" key="4">
    <source>
        <dbReference type="PROSITE" id="PS50110"/>
    </source>
</evidence>
<dbReference type="SMART" id="SM00448">
    <property type="entry name" value="REC"/>
    <property type="match status" value="1"/>
</dbReference>